<feature type="non-terminal residue" evidence="2">
    <location>
        <position position="1"/>
    </location>
</feature>
<feature type="non-terminal residue" evidence="2">
    <location>
        <position position="80"/>
    </location>
</feature>
<name>A0A699XQ80_TANCI</name>
<feature type="compositionally biased region" description="Basic and acidic residues" evidence="1">
    <location>
        <begin position="1"/>
        <end position="10"/>
    </location>
</feature>
<evidence type="ECO:0000256" key="1">
    <source>
        <dbReference type="SAM" id="MobiDB-lite"/>
    </source>
</evidence>
<comment type="caution">
    <text evidence="2">The sequence shown here is derived from an EMBL/GenBank/DDBJ whole genome shotgun (WGS) entry which is preliminary data.</text>
</comment>
<accession>A0A699XQ80</accession>
<organism evidence="2">
    <name type="scientific">Tanacetum cinerariifolium</name>
    <name type="common">Dalmatian daisy</name>
    <name type="synonym">Chrysanthemum cinerariifolium</name>
    <dbReference type="NCBI Taxonomy" id="118510"/>
    <lineage>
        <taxon>Eukaryota</taxon>
        <taxon>Viridiplantae</taxon>
        <taxon>Streptophyta</taxon>
        <taxon>Embryophyta</taxon>
        <taxon>Tracheophyta</taxon>
        <taxon>Spermatophyta</taxon>
        <taxon>Magnoliopsida</taxon>
        <taxon>eudicotyledons</taxon>
        <taxon>Gunneridae</taxon>
        <taxon>Pentapetalae</taxon>
        <taxon>asterids</taxon>
        <taxon>campanulids</taxon>
        <taxon>Asterales</taxon>
        <taxon>Asteraceae</taxon>
        <taxon>Asteroideae</taxon>
        <taxon>Anthemideae</taxon>
        <taxon>Anthemidinae</taxon>
        <taxon>Tanacetum</taxon>
    </lineage>
</organism>
<feature type="region of interest" description="Disordered" evidence="1">
    <location>
        <begin position="1"/>
        <end position="51"/>
    </location>
</feature>
<feature type="compositionally biased region" description="Basic and acidic residues" evidence="1">
    <location>
        <begin position="19"/>
        <end position="43"/>
    </location>
</feature>
<reference evidence="2" key="1">
    <citation type="journal article" date="2019" name="Sci. Rep.">
        <title>Draft genome of Tanacetum cinerariifolium, the natural source of mosquito coil.</title>
        <authorList>
            <person name="Yamashiro T."/>
            <person name="Shiraishi A."/>
            <person name="Satake H."/>
            <person name="Nakayama K."/>
        </authorList>
    </citation>
    <scope>NUCLEOTIDE SEQUENCE</scope>
</reference>
<protein>
    <submittedName>
        <fullName evidence="2">Uncharacterized protein</fullName>
    </submittedName>
</protein>
<evidence type="ECO:0000313" key="2">
    <source>
        <dbReference type="EMBL" id="GFD60430.1"/>
    </source>
</evidence>
<sequence length="80" mass="8979">KIGKNEKPVSEVEQILQEEPEKLKRQEKEANDAARKEANHETQDVNTNNTNLLNVVSLPVSVVGHSRTLNDNESSYPNDP</sequence>
<dbReference type="EMBL" id="BKCJ011877586">
    <property type="protein sequence ID" value="GFD60430.1"/>
    <property type="molecule type" value="Genomic_DNA"/>
</dbReference>
<proteinExistence type="predicted"/>
<gene>
    <name evidence="2" type="ORF">Tci_932399</name>
</gene>
<dbReference type="AlphaFoldDB" id="A0A699XQ80"/>